<dbReference type="PROSITE" id="PS51418">
    <property type="entry name" value="RAN"/>
    <property type="match status" value="1"/>
</dbReference>
<dbReference type="PRINTS" id="PR00627">
    <property type="entry name" value="GTPRANTC4"/>
</dbReference>
<dbReference type="Pfam" id="PF17820">
    <property type="entry name" value="PDZ_6"/>
    <property type="match status" value="1"/>
</dbReference>
<dbReference type="PROSITE" id="PS51419">
    <property type="entry name" value="RAB"/>
    <property type="match status" value="1"/>
</dbReference>
<dbReference type="PROSITE" id="PS50106">
    <property type="entry name" value="PDZ"/>
    <property type="match status" value="1"/>
</dbReference>
<dbReference type="PROSITE" id="PS51421">
    <property type="entry name" value="RAS"/>
    <property type="match status" value="1"/>
</dbReference>
<dbReference type="AlphaFoldDB" id="A0A1J9R4E1"/>
<keyword evidence="7" id="KW-0143">Chaperone</keyword>
<evidence type="ECO:0000259" key="11">
    <source>
        <dbReference type="PROSITE" id="PS50106"/>
    </source>
</evidence>
<evidence type="ECO:0000256" key="2">
    <source>
        <dbReference type="ARBA" id="ARBA00008028"/>
    </source>
</evidence>
<dbReference type="InterPro" id="IPR001806">
    <property type="entry name" value="Small_GTPase"/>
</dbReference>
<dbReference type="Gene3D" id="6.10.140.1710">
    <property type="match status" value="1"/>
</dbReference>
<dbReference type="GO" id="GO:0003924">
    <property type="term" value="F:GTPase activity"/>
    <property type="evidence" value="ECO:0007669"/>
    <property type="project" value="InterPro"/>
</dbReference>
<evidence type="ECO:0000256" key="8">
    <source>
        <dbReference type="ARBA" id="ARBA00023242"/>
    </source>
</evidence>
<dbReference type="CDD" id="cd00877">
    <property type="entry name" value="Ran"/>
    <property type="match status" value="1"/>
</dbReference>
<organism evidence="12 13">
    <name type="scientific">Diplodia corticola</name>
    <dbReference type="NCBI Taxonomy" id="236234"/>
    <lineage>
        <taxon>Eukaryota</taxon>
        <taxon>Fungi</taxon>
        <taxon>Dikarya</taxon>
        <taxon>Ascomycota</taxon>
        <taxon>Pezizomycotina</taxon>
        <taxon>Dothideomycetes</taxon>
        <taxon>Dothideomycetes incertae sedis</taxon>
        <taxon>Botryosphaeriales</taxon>
        <taxon>Botryosphaeriaceae</taxon>
        <taxon>Diplodia</taxon>
    </lineage>
</organism>
<evidence type="ECO:0000256" key="9">
    <source>
        <dbReference type="RuleBase" id="RU363057"/>
    </source>
</evidence>
<dbReference type="SMART" id="SM00175">
    <property type="entry name" value="RAB"/>
    <property type="match status" value="1"/>
</dbReference>
<dbReference type="GO" id="GO:0005634">
    <property type="term" value="C:nucleus"/>
    <property type="evidence" value="ECO:0007669"/>
    <property type="project" value="UniProtKB-SubCell"/>
</dbReference>
<dbReference type="STRING" id="236234.A0A1J9R4E1"/>
<dbReference type="PANTHER" id="PTHR24071:SF0">
    <property type="entry name" value="GTP-BINDING NUCLEAR PROTEIN RAN"/>
    <property type="match status" value="1"/>
</dbReference>
<dbReference type="GO" id="GO:0006606">
    <property type="term" value="P:protein import into nucleus"/>
    <property type="evidence" value="ECO:0007669"/>
    <property type="project" value="TreeGrafter"/>
</dbReference>
<dbReference type="InterPro" id="IPR005225">
    <property type="entry name" value="Small_GTP-bd"/>
</dbReference>
<dbReference type="Gene3D" id="3.40.50.300">
    <property type="entry name" value="P-loop containing nucleotide triphosphate hydrolases"/>
    <property type="match status" value="1"/>
</dbReference>
<keyword evidence="5 9" id="KW-0653">Protein transport</keyword>
<feature type="region of interest" description="Disordered" evidence="10">
    <location>
        <begin position="1"/>
        <end position="25"/>
    </location>
</feature>
<evidence type="ECO:0000256" key="6">
    <source>
        <dbReference type="ARBA" id="ARBA00023134"/>
    </source>
</evidence>
<dbReference type="InterPro" id="IPR001478">
    <property type="entry name" value="PDZ"/>
</dbReference>
<comment type="similarity">
    <text evidence="2 9">Belongs to the small GTPase superfamily. Ran family.</text>
</comment>
<dbReference type="RefSeq" id="XP_020131732.1">
    <property type="nucleotide sequence ID" value="XM_020271693.1"/>
</dbReference>
<dbReference type="SMART" id="SM00173">
    <property type="entry name" value="RAS"/>
    <property type="match status" value="1"/>
</dbReference>
<dbReference type="InterPro" id="IPR036034">
    <property type="entry name" value="PDZ_sf"/>
</dbReference>
<dbReference type="GeneID" id="31011952"/>
<dbReference type="Pfam" id="PF18265">
    <property type="entry name" value="Nas2_N"/>
    <property type="match status" value="1"/>
</dbReference>
<dbReference type="SUPFAM" id="SSF50156">
    <property type="entry name" value="PDZ domain-like"/>
    <property type="match status" value="1"/>
</dbReference>
<dbReference type="PANTHER" id="PTHR24071">
    <property type="entry name" value="RAN GTPASE"/>
    <property type="match status" value="1"/>
</dbReference>
<dbReference type="OrthoDB" id="48625at2759"/>
<dbReference type="GO" id="GO:0005525">
    <property type="term" value="F:GTP binding"/>
    <property type="evidence" value="ECO:0007669"/>
    <property type="project" value="UniProtKB-KW"/>
</dbReference>
<dbReference type="GO" id="GO:0000054">
    <property type="term" value="P:ribosomal subunit export from nucleus"/>
    <property type="evidence" value="ECO:0007669"/>
    <property type="project" value="TreeGrafter"/>
</dbReference>
<dbReference type="SMART" id="SM00176">
    <property type="entry name" value="RAN"/>
    <property type="match status" value="1"/>
</dbReference>
<keyword evidence="13" id="KW-1185">Reference proteome</keyword>
<dbReference type="InterPro" id="IPR041489">
    <property type="entry name" value="PDZ_6"/>
</dbReference>
<dbReference type="EMBL" id="MNUE01000017">
    <property type="protein sequence ID" value="OJD35472.1"/>
    <property type="molecule type" value="Genomic_DNA"/>
</dbReference>
<sequence>MGLHMDDLHTPSVVSGPTSGSSNGVAKRDMSLQELMVEKDRVQSELSALSSVLDSHGVNMRTSLTTFDGYPRDDIDIAQIRTTRARIIHLQNDLKGLYEKIEKGLHAHHASLQREAANAAGTGNTSSAAGASATDDAALQAPFAKVNDVVAGSPADSAGLKAGDKILKFGDVNWMNHEKLSKLAETVAQNVERPIAIRVARESGGAGQLDLQLTPRRNWGGRAALGAGGFVARREWARSKQPTPTTQPRHIFSHDMADAQAPPTFKLVLVGDGGTGKTTFVKRHLTGEFEKKYIATLGVEVHPLGFTTNLGAIQFDVWDTAGQEKFGGLRDGYYINGQCGIIMFDVTSRITYKNVPNWHRDLVRVCENIPIVLCGNKVDVKERKVKAKTITFHRKKNLQYYDISAKSNYNFEKPFLWLARKLVGNQTLEFVAAPALAPPEVQVDQAVLEQYQKEMEDASNMPLPDEEDADL</sequence>
<comment type="function">
    <text evidence="9">GTP-binding protein involved in nucleocytoplasmic transport. Required for the import of protein into the nucleus and also for RNA export. Involved in chromatin condensation and control of cell cycle.</text>
</comment>
<dbReference type="FunFam" id="3.40.50.300:FF:000131">
    <property type="entry name" value="GTP-binding nuclear protein Ran"/>
    <property type="match status" value="1"/>
</dbReference>
<dbReference type="SUPFAM" id="SSF52540">
    <property type="entry name" value="P-loop containing nucleoside triphosphate hydrolases"/>
    <property type="match status" value="1"/>
</dbReference>
<protein>
    <recommendedName>
        <fullName evidence="9">GTP-binding nuclear protein</fullName>
    </recommendedName>
</protein>
<dbReference type="SMART" id="SM00228">
    <property type="entry name" value="PDZ"/>
    <property type="match status" value="1"/>
</dbReference>
<keyword evidence="8 9" id="KW-0539">Nucleus</keyword>
<reference evidence="12 13" key="1">
    <citation type="submission" date="2016-10" db="EMBL/GenBank/DDBJ databases">
        <title>Proteomics and genomics reveal pathogen-plant mechanisms compatible with a hemibiotrophic lifestyle of Diplodia corticola.</title>
        <authorList>
            <person name="Fernandes I."/>
            <person name="De Jonge R."/>
            <person name="Van De Peer Y."/>
            <person name="Devreese B."/>
            <person name="Alves A."/>
            <person name="Esteves A.C."/>
        </authorList>
    </citation>
    <scope>NUCLEOTIDE SEQUENCE [LARGE SCALE GENOMIC DNA]</scope>
    <source>
        <strain evidence="12 13">CBS 112549</strain>
    </source>
</reference>
<evidence type="ECO:0000313" key="13">
    <source>
        <dbReference type="Proteomes" id="UP000183809"/>
    </source>
</evidence>
<dbReference type="GO" id="GO:0005737">
    <property type="term" value="C:cytoplasm"/>
    <property type="evidence" value="ECO:0007669"/>
    <property type="project" value="TreeGrafter"/>
</dbReference>
<feature type="domain" description="PDZ" evidence="11">
    <location>
        <begin position="109"/>
        <end position="191"/>
    </location>
</feature>
<comment type="subcellular location">
    <subcellularLocation>
        <location evidence="1 9">Nucleus</location>
    </subcellularLocation>
</comment>
<dbReference type="InterPro" id="IPR040815">
    <property type="entry name" value="Nas2_N"/>
</dbReference>
<dbReference type="NCBIfam" id="TIGR00231">
    <property type="entry name" value="small_GTP"/>
    <property type="match status" value="1"/>
</dbReference>
<feature type="compositionally biased region" description="Low complexity" evidence="10">
    <location>
        <begin position="10"/>
        <end position="22"/>
    </location>
</feature>
<keyword evidence="3 9" id="KW-0813">Transport</keyword>
<name>A0A1J9R4E1_9PEZI</name>
<evidence type="ECO:0000256" key="4">
    <source>
        <dbReference type="ARBA" id="ARBA00022741"/>
    </source>
</evidence>
<accession>A0A1J9R4E1</accession>
<evidence type="ECO:0000256" key="3">
    <source>
        <dbReference type="ARBA" id="ARBA00022448"/>
    </source>
</evidence>
<dbReference type="FunFam" id="2.30.42.10:FF:000107">
    <property type="entry name" value="26S proteasome non-ATPase regulatory subunit 9"/>
    <property type="match status" value="1"/>
</dbReference>
<dbReference type="Pfam" id="PF00071">
    <property type="entry name" value="Ras"/>
    <property type="match status" value="1"/>
</dbReference>
<dbReference type="InterPro" id="IPR027417">
    <property type="entry name" value="P-loop_NTPase"/>
</dbReference>
<comment type="caution">
    <text evidence="12">The sequence shown here is derived from an EMBL/GenBank/DDBJ whole genome shotgun (WGS) entry which is preliminary data.</text>
</comment>
<gene>
    <name evidence="12" type="ORF">BKCO1_1700077</name>
</gene>
<dbReference type="SMART" id="SM00174">
    <property type="entry name" value="RHO"/>
    <property type="match status" value="1"/>
</dbReference>
<evidence type="ECO:0000256" key="7">
    <source>
        <dbReference type="ARBA" id="ARBA00023186"/>
    </source>
</evidence>
<keyword evidence="6 9" id="KW-0342">GTP-binding</keyword>
<dbReference type="Proteomes" id="UP000183809">
    <property type="component" value="Unassembled WGS sequence"/>
</dbReference>
<evidence type="ECO:0000256" key="1">
    <source>
        <dbReference type="ARBA" id="ARBA00004123"/>
    </source>
</evidence>
<evidence type="ECO:0000313" key="12">
    <source>
        <dbReference type="EMBL" id="OJD35472.1"/>
    </source>
</evidence>
<dbReference type="Gene3D" id="2.30.42.10">
    <property type="match status" value="1"/>
</dbReference>
<evidence type="ECO:0000256" key="10">
    <source>
        <dbReference type="SAM" id="MobiDB-lite"/>
    </source>
</evidence>
<proteinExistence type="inferred from homology"/>
<dbReference type="InterPro" id="IPR002041">
    <property type="entry name" value="Ran_GTPase"/>
</dbReference>
<keyword evidence="4 9" id="KW-0547">Nucleotide-binding</keyword>
<evidence type="ECO:0000256" key="5">
    <source>
        <dbReference type="ARBA" id="ARBA00022927"/>
    </source>
</evidence>